<dbReference type="AlphaFoldDB" id="A0A1G4WYT9"/>
<accession>A0A1G4WYT9</accession>
<feature type="region of interest" description="Disordered" evidence="1">
    <location>
        <begin position="1"/>
        <end position="39"/>
    </location>
</feature>
<reference evidence="3" key="1">
    <citation type="submission" date="2016-10" db="EMBL/GenBank/DDBJ databases">
        <authorList>
            <person name="Varghese N."/>
            <person name="Submissions S."/>
        </authorList>
    </citation>
    <scope>NUCLEOTIDE SEQUENCE [LARGE SCALE GENOMIC DNA]</scope>
    <source>
        <strain evidence="3">UNC267MFSha1.1M11</strain>
    </source>
</reference>
<dbReference type="STRING" id="1502745.SAMN02799620_05604"/>
<proteinExistence type="predicted"/>
<evidence type="ECO:0000313" key="2">
    <source>
        <dbReference type="EMBL" id="SCX32497.1"/>
    </source>
</evidence>
<sequence length="39" mass="4454">MHVEFLRSARQLGPKPTTLVFSRPTKPSMNTLQPKDSEQ</sequence>
<name>A0A1G4WYT9_9MYCO</name>
<feature type="compositionally biased region" description="Polar residues" evidence="1">
    <location>
        <begin position="25"/>
        <end position="39"/>
    </location>
</feature>
<evidence type="ECO:0000313" key="3">
    <source>
        <dbReference type="Proteomes" id="UP000199707"/>
    </source>
</evidence>
<evidence type="ECO:0000256" key="1">
    <source>
        <dbReference type="SAM" id="MobiDB-lite"/>
    </source>
</evidence>
<organism evidence="2 3">
    <name type="scientific">Mycolicibacterium fluoranthenivorans</name>
    <dbReference type="NCBI Taxonomy" id="258505"/>
    <lineage>
        <taxon>Bacteria</taxon>
        <taxon>Bacillati</taxon>
        <taxon>Actinomycetota</taxon>
        <taxon>Actinomycetes</taxon>
        <taxon>Mycobacteriales</taxon>
        <taxon>Mycobacteriaceae</taxon>
        <taxon>Mycolicibacterium</taxon>
    </lineage>
</organism>
<gene>
    <name evidence="2" type="ORF">SAMN02799620_05604</name>
</gene>
<protein>
    <submittedName>
        <fullName evidence="2">Uncharacterized protein</fullName>
    </submittedName>
</protein>
<dbReference type="EMBL" id="FMUB01000015">
    <property type="protein sequence ID" value="SCX32497.1"/>
    <property type="molecule type" value="Genomic_DNA"/>
</dbReference>
<dbReference type="Proteomes" id="UP000199707">
    <property type="component" value="Unassembled WGS sequence"/>
</dbReference>